<sequence>MSQPAVSIDRFFVYGTLCRGQCREKCWPCQPLEITPGWTLGTLYGRADYPAMRPGNDRVRGECWRFDAGDLERVRTVLNQIEVTDQPGVPNLYDAVSVNVYRIDSIEQDELLEADCIGVAQAYHYSIPPERDGFVKLTPKSSREISWPE</sequence>
<name>A0A5C6BWZ7_9BACT</name>
<gene>
    <name evidence="2" type="ORF">Poly21_33720</name>
</gene>
<evidence type="ECO:0000259" key="1">
    <source>
        <dbReference type="Pfam" id="PF06094"/>
    </source>
</evidence>
<dbReference type="RefSeq" id="WP_146407875.1">
    <property type="nucleotide sequence ID" value="NZ_SJPU01000002.1"/>
</dbReference>
<keyword evidence="3" id="KW-1185">Reference proteome</keyword>
<accession>A0A5C6BWZ7</accession>
<dbReference type="OrthoDB" id="8538589at2"/>
<evidence type="ECO:0000313" key="2">
    <source>
        <dbReference type="EMBL" id="TWU16167.1"/>
    </source>
</evidence>
<protein>
    <submittedName>
        <fullName evidence="2">AIG2-like family protein</fullName>
    </submittedName>
</protein>
<organism evidence="2 3">
    <name type="scientific">Allorhodopirellula heiligendammensis</name>
    <dbReference type="NCBI Taxonomy" id="2714739"/>
    <lineage>
        <taxon>Bacteria</taxon>
        <taxon>Pseudomonadati</taxon>
        <taxon>Planctomycetota</taxon>
        <taxon>Planctomycetia</taxon>
        <taxon>Pirellulales</taxon>
        <taxon>Pirellulaceae</taxon>
        <taxon>Allorhodopirellula</taxon>
    </lineage>
</organism>
<reference evidence="2 3" key="1">
    <citation type="journal article" date="2020" name="Antonie Van Leeuwenhoek">
        <title>Rhodopirellula heiligendammensis sp. nov., Rhodopirellula pilleata sp. nov., and Rhodopirellula solitaria sp. nov. isolated from natural or artificial marine surfaces in Northern Germany and California, USA, and emended description of the genus Rhodopirellula.</title>
        <authorList>
            <person name="Kallscheuer N."/>
            <person name="Wiegand S."/>
            <person name="Jogler M."/>
            <person name="Boedeker C."/>
            <person name="Peeters S.H."/>
            <person name="Rast P."/>
            <person name="Heuer A."/>
            <person name="Jetten M.S.M."/>
            <person name="Rohde M."/>
            <person name="Jogler C."/>
        </authorList>
    </citation>
    <scope>NUCLEOTIDE SEQUENCE [LARGE SCALE GENOMIC DNA]</scope>
    <source>
        <strain evidence="2 3">Poly21</strain>
    </source>
</reference>
<dbReference type="InterPro" id="IPR013024">
    <property type="entry name" value="GGCT-like"/>
</dbReference>
<dbReference type="CDD" id="cd06661">
    <property type="entry name" value="GGCT_like"/>
    <property type="match status" value="1"/>
</dbReference>
<dbReference type="Pfam" id="PF06094">
    <property type="entry name" value="GGACT"/>
    <property type="match status" value="1"/>
</dbReference>
<dbReference type="Proteomes" id="UP000319908">
    <property type="component" value="Unassembled WGS sequence"/>
</dbReference>
<dbReference type="EMBL" id="SJPU01000002">
    <property type="protein sequence ID" value="TWU16167.1"/>
    <property type="molecule type" value="Genomic_DNA"/>
</dbReference>
<proteinExistence type="predicted"/>
<dbReference type="InterPro" id="IPR009288">
    <property type="entry name" value="AIG2-like_dom"/>
</dbReference>
<comment type="caution">
    <text evidence="2">The sequence shown here is derived from an EMBL/GenBank/DDBJ whole genome shotgun (WGS) entry which is preliminary data.</text>
</comment>
<dbReference type="SUPFAM" id="SSF110857">
    <property type="entry name" value="Gamma-glutamyl cyclotransferase-like"/>
    <property type="match status" value="1"/>
</dbReference>
<dbReference type="AlphaFoldDB" id="A0A5C6BWZ7"/>
<evidence type="ECO:0000313" key="3">
    <source>
        <dbReference type="Proteomes" id="UP000319908"/>
    </source>
</evidence>
<feature type="domain" description="Gamma-glutamylcyclotransferase AIG2-like" evidence="1">
    <location>
        <begin position="11"/>
        <end position="125"/>
    </location>
</feature>
<dbReference type="Gene3D" id="3.10.490.10">
    <property type="entry name" value="Gamma-glutamyl cyclotransferase-like"/>
    <property type="match status" value="1"/>
</dbReference>
<dbReference type="InterPro" id="IPR036568">
    <property type="entry name" value="GGCT-like_sf"/>
</dbReference>